<dbReference type="GO" id="GO:0031177">
    <property type="term" value="F:phosphopantetheine binding"/>
    <property type="evidence" value="ECO:0007669"/>
    <property type="project" value="TreeGrafter"/>
</dbReference>
<dbReference type="PANTHER" id="PTHR45527">
    <property type="entry name" value="NONRIBOSOMAL PEPTIDE SYNTHETASE"/>
    <property type="match status" value="1"/>
</dbReference>
<dbReference type="Proteomes" id="UP001155901">
    <property type="component" value="Unassembled WGS sequence"/>
</dbReference>
<feature type="non-terminal residue" evidence="2">
    <location>
        <position position="84"/>
    </location>
</feature>
<reference evidence="2" key="1">
    <citation type="submission" date="2021-07" db="EMBL/GenBank/DDBJ databases">
        <title>Characterization of violacein-producing bacteria and related species.</title>
        <authorList>
            <person name="Wilson H.S."/>
            <person name="De Leon M.E."/>
        </authorList>
    </citation>
    <scope>NUCLEOTIDE SEQUENCE</scope>
    <source>
        <strain evidence="2">HSC-15S17</strain>
    </source>
</reference>
<dbReference type="RefSeq" id="WP_217946779.1">
    <property type="nucleotide sequence ID" value="NZ_JAHTGR010000207.1"/>
</dbReference>
<dbReference type="InterPro" id="IPR000873">
    <property type="entry name" value="AMP-dep_synth/lig_dom"/>
</dbReference>
<accession>A0AA41HKJ7</accession>
<evidence type="ECO:0000313" key="2">
    <source>
        <dbReference type="EMBL" id="MBV6325851.1"/>
    </source>
</evidence>
<dbReference type="GO" id="GO:0043041">
    <property type="term" value="P:amino acid activation for nonribosomal peptide biosynthetic process"/>
    <property type="evidence" value="ECO:0007669"/>
    <property type="project" value="TreeGrafter"/>
</dbReference>
<dbReference type="EMBL" id="JAHTGR010000207">
    <property type="protein sequence ID" value="MBV6325851.1"/>
    <property type="molecule type" value="Genomic_DNA"/>
</dbReference>
<feature type="non-terminal residue" evidence="2">
    <location>
        <position position="1"/>
    </location>
</feature>
<dbReference type="GO" id="GO:0005737">
    <property type="term" value="C:cytoplasm"/>
    <property type="evidence" value="ECO:0007669"/>
    <property type="project" value="TreeGrafter"/>
</dbReference>
<comment type="caution">
    <text evidence="2">The sequence shown here is derived from an EMBL/GenBank/DDBJ whole genome shotgun (WGS) entry which is preliminary data.</text>
</comment>
<organism evidence="2 3">
    <name type="scientific">Duganella violaceipulchra</name>
    <dbReference type="NCBI Taxonomy" id="2849652"/>
    <lineage>
        <taxon>Bacteria</taxon>
        <taxon>Pseudomonadati</taxon>
        <taxon>Pseudomonadota</taxon>
        <taxon>Betaproteobacteria</taxon>
        <taxon>Burkholderiales</taxon>
        <taxon>Oxalobacteraceae</taxon>
        <taxon>Telluria group</taxon>
        <taxon>Duganella</taxon>
    </lineage>
</organism>
<dbReference type="InterPro" id="IPR020845">
    <property type="entry name" value="AMP-binding_CS"/>
</dbReference>
<protein>
    <submittedName>
        <fullName evidence="2">AMP-binding protein</fullName>
    </submittedName>
</protein>
<name>A0AA41HKJ7_9BURK</name>
<gene>
    <name evidence="2" type="ORF">KVP70_33720</name>
</gene>
<evidence type="ECO:0000259" key="1">
    <source>
        <dbReference type="Pfam" id="PF00501"/>
    </source>
</evidence>
<dbReference type="Pfam" id="PF00501">
    <property type="entry name" value="AMP-binding"/>
    <property type="match status" value="1"/>
</dbReference>
<sequence length="84" mass="9087">QLREPCYLFFTSGSSGTPKPILGSVGGLAQFIDWEIDAFGLDPQCRVSQLTAPTFDAFLRDLFVPLCAGGTLCLPPARKLPLDQ</sequence>
<evidence type="ECO:0000313" key="3">
    <source>
        <dbReference type="Proteomes" id="UP001155901"/>
    </source>
</evidence>
<dbReference type="GO" id="GO:0044550">
    <property type="term" value="P:secondary metabolite biosynthetic process"/>
    <property type="evidence" value="ECO:0007669"/>
    <property type="project" value="TreeGrafter"/>
</dbReference>
<dbReference type="PROSITE" id="PS00455">
    <property type="entry name" value="AMP_BINDING"/>
    <property type="match status" value="1"/>
</dbReference>
<dbReference type="AlphaFoldDB" id="A0AA41HKJ7"/>
<feature type="domain" description="AMP-dependent synthetase/ligase" evidence="1">
    <location>
        <begin position="3"/>
        <end position="79"/>
    </location>
</feature>
<proteinExistence type="predicted"/>
<dbReference type="PANTHER" id="PTHR45527:SF1">
    <property type="entry name" value="FATTY ACID SYNTHASE"/>
    <property type="match status" value="1"/>
</dbReference>